<dbReference type="HAMAP" id="MF_02128">
    <property type="entry name" value="TMP_kinase"/>
    <property type="match status" value="1"/>
</dbReference>
<feature type="binding site" evidence="2">
    <location>
        <position position="200"/>
    </location>
    <ligand>
        <name>ATP</name>
        <dbReference type="ChEBI" id="CHEBI:30616"/>
    </ligand>
</feature>
<keyword evidence="1 2" id="KW-0784">Thiamine biosynthesis</keyword>
<comment type="caution">
    <text evidence="5">The sequence shown here is derived from an EMBL/GenBank/DDBJ whole genome shotgun (WGS) entry which is preliminary data.</text>
</comment>
<evidence type="ECO:0000313" key="6">
    <source>
        <dbReference type="Proteomes" id="UP001206067"/>
    </source>
</evidence>
<evidence type="ECO:0000256" key="1">
    <source>
        <dbReference type="ARBA" id="ARBA00022977"/>
    </source>
</evidence>
<feature type="binding site" evidence="2">
    <location>
        <position position="70"/>
    </location>
    <ligand>
        <name>Mg(2+)</name>
        <dbReference type="ChEBI" id="CHEBI:18420"/>
        <label>2</label>
    </ligand>
</feature>
<dbReference type="EMBL" id="JANKHH010000007">
    <property type="protein sequence ID" value="MCR2835067.1"/>
    <property type="molecule type" value="Genomic_DNA"/>
</dbReference>
<dbReference type="InterPro" id="IPR006283">
    <property type="entry name" value="ThiL-like"/>
</dbReference>
<dbReference type="NCBIfam" id="TIGR01379">
    <property type="entry name" value="thiL"/>
    <property type="match status" value="1"/>
</dbReference>
<name>A0ABT1XX86_9SPHN</name>
<feature type="binding site" evidence="2">
    <location>
        <position position="26"/>
    </location>
    <ligand>
        <name>Mg(2+)</name>
        <dbReference type="ChEBI" id="CHEBI:18420"/>
        <label>3</label>
    </ligand>
</feature>
<comment type="catalytic activity">
    <reaction evidence="2">
        <text>thiamine phosphate + ATP = thiamine diphosphate + ADP</text>
        <dbReference type="Rhea" id="RHEA:15913"/>
        <dbReference type="ChEBI" id="CHEBI:30616"/>
        <dbReference type="ChEBI" id="CHEBI:37575"/>
        <dbReference type="ChEBI" id="CHEBI:58937"/>
        <dbReference type="ChEBI" id="CHEBI:456216"/>
        <dbReference type="EC" id="2.7.4.16"/>
    </reaction>
</comment>
<feature type="binding site" evidence="2">
    <location>
        <position position="49"/>
    </location>
    <ligand>
        <name>substrate</name>
    </ligand>
</feature>
<dbReference type="CDD" id="cd02194">
    <property type="entry name" value="ThiL"/>
    <property type="match status" value="1"/>
</dbReference>
<comment type="miscellaneous">
    <text evidence="2">Reaction mechanism of ThiL seems to utilize a direct, inline transfer of the gamma-phosphate of ATP to TMP rather than a phosphorylated enzyme intermediate.</text>
</comment>
<dbReference type="Gene3D" id="3.30.1330.10">
    <property type="entry name" value="PurM-like, N-terminal domain"/>
    <property type="match status" value="1"/>
</dbReference>
<feature type="domain" description="PurM-like N-terminal" evidence="3">
    <location>
        <begin position="25"/>
        <end position="131"/>
    </location>
</feature>
<feature type="binding site" evidence="2">
    <location>
        <position position="198"/>
    </location>
    <ligand>
        <name>Mg(2+)</name>
        <dbReference type="ChEBI" id="CHEBI:18420"/>
        <label>3</label>
    </ligand>
</feature>
<dbReference type="Gene3D" id="3.90.650.10">
    <property type="entry name" value="PurM-like C-terminal domain"/>
    <property type="match status" value="1"/>
</dbReference>
<feature type="binding site" evidence="2">
    <location>
        <position position="201"/>
    </location>
    <ligand>
        <name>Mg(2+)</name>
        <dbReference type="ChEBI" id="CHEBI:18420"/>
        <label>5</label>
    </ligand>
</feature>
<feature type="binding site" evidence="2">
    <location>
        <position position="70"/>
    </location>
    <ligand>
        <name>Mg(2+)</name>
        <dbReference type="ChEBI" id="CHEBI:18420"/>
        <label>3</label>
    </ligand>
</feature>
<proteinExistence type="inferred from homology"/>
<feature type="domain" description="PurM-like C-terminal" evidence="4">
    <location>
        <begin position="144"/>
        <end position="271"/>
    </location>
</feature>
<reference evidence="5 6" key="1">
    <citation type="submission" date="2022-08" db="EMBL/GenBank/DDBJ databases">
        <title>Polyphasic taxonomy analysis of Qipengyuania sp.RS5-5.</title>
        <authorList>
            <person name="Xamxidin M."/>
            <person name="Wu M."/>
        </authorList>
    </citation>
    <scope>NUCLEOTIDE SEQUENCE [LARGE SCALE GENOMIC DNA]</scope>
    <source>
        <strain evidence="5 6">RS5-5</strain>
    </source>
</reference>
<gene>
    <name evidence="2 5" type="primary">thiL</name>
    <name evidence="5" type="ORF">NSO95_14050</name>
</gene>
<feature type="binding site" evidence="2">
    <location>
        <position position="26"/>
    </location>
    <ligand>
        <name>Mg(2+)</name>
        <dbReference type="ChEBI" id="CHEBI:18420"/>
        <label>4</label>
    </ligand>
</feature>
<dbReference type="InterPro" id="IPR036676">
    <property type="entry name" value="PurM-like_C_sf"/>
</dbReference>
<keyword evidence="2" id="KW-0460">Magnesium</keyword>
<comment type="function">
    <text evidence="2">Catalyzes the ATP-dependent phosphorylation of thiamine-monophosphate (TMP) to form thiamine-pyrophosphate (TPP), the active form of vitamin B1.</text>
</comment>
<evidence type="ECO:0000313" key="5">
    <source>
        <dbReference type="EMBL" id="MCR2835067.1"/>
    </source>
</evidence>
<sequence>MTTEFDLIARLRSLATHPAARGLNDDAAVLSIGGQELVVTHDMMVEGMHWLTGQDMADVAWKLVAVNLSDLAAKGAQPIGLVLGQMMGADDDRFLEGLAEALTAFEVPLLGGDTVGATTGPRALGLTALGKATHSPVPSRSGAQPGDGVFLVGTVGGAMMGYEALRDGTGGETAAYLRPQPLLAEGQALAPFVSAMMDVSDGLLLDASRIAYASTVTIDLDPSAVPLGAPESRRDDALRWGDDYALLLTARPGAKLPDFAWPIGKVLPRGKHALLLDGNPPADGKPLGYQH</sequence>
<keyword evidence="2" id="KW-0479">Metal-binding</keyword>
<comment type="similarity">
    <text evidence="2">Belongs to the thiamine-monophosphate kinase family.</text>
</comment>
<dbReference type="PIRSF" id="PIRSF005303">
    <property type="entry name" value="Thiam_monoph_kin"/>
    <property type="match status" value="1"/>
</dbReference>
<keyword evidence="2 5" id="KW-0418">Kinase</keyword>
<dbReference type="PANTHER" id="PTHR30270:SF0">
    <property type="entry name" value="THIAMINE-MONOPHOSPHATE KINASE"/>
    <property type="match status" value="1"/>
</dbReference>
<dbReference type="EC" id="2.7.4.16" evidence="2"/>
<feature type="binding site" evidence="2">
    <location>
        <position position="42"/>
    </location>
    <ligand>
        <name>Mg(2+)</name>
        <dbReference type="ChEBI" id="CHEBI:18420"/>
        <label>1</label>
    </ligand>
</feature>
<keyword evidence="2 5" id="KW-0808">Transferase</keyword>
<protein>
    <recommendedName>
        <fullName evidence="2">Thiamine-monophosphate kinase</fullName>
        <shortName evidence="2">TMP kinase</shortName>
        <shortName evidence="2">Thiamine-phosphate kinase</shortName>
        <ecNumber evidence="2">2.7.4.16</ecNumber>
    </recommendedName>
</protein>
<dbReference type="RefSeq" id="WP_257596937.1">
    <property type="nucleotide sequence ID" value="NZ_JANKHH010000007.1"/>
</dbReference>
<comment type="pathway">
    <text evidence="2">Cofactor biosynthesis; thiamine diphosphate biosynthesis; thiamine diphosphate from thiamine phosphate: step 1/1.</text>
</comment>
<keyword evidence="6" id="KW-1185">Reference proteome</keyword>
<evidence type="ECO:0000256" key="2">
    <source>
        <dbReference type="HAMAP-Rule" id="MF_02128"/>
    </source>
</evidence>
<keyword evidence="2" id="KW-0547">Nucleotide-binding</keyword>
<dbReference type="GO" id="GO:0009030">
    <property type="term" value="F:thiamine-phosphate kinase activity"/>
    <property type="evidence" value="ECO:0007669"/>
    <property type="project" value="UniProtKB-EC"/>
</dbReference>
<feature type="binding site" evidence="2">
    <location>
        <position position="113"/>
    </location>
    <ligand>
        <name>Mg(2+)</name>
        <dbReference type="ChEBI" id="CHEBI:18420"/>
        <label>1</label>
    </ligand>
</feature>
<feature type="binding site" evidence="2">
    <location>
        <begin position="112"/>
        <end position="113"/>
    </location>
    <ligand>
        <name>ATP</name>
        <dbReference type="ChEBI" id="CHEBI:30616"/>
    </ligand>
</feature>
<dbReference type="Pfam" id="PF00586">
    <property type="entry name" value="AIRS"/>
    <property type="match status" value="1"/>
</dbReference>
<feature type="binding site" evidence="2">
    <location>
        <position position="242"/>
    </location>
    <ligand>
        <name>substrate</name>
    </ligand>
</feature>
<dbReference type="InterPro" id="IPR036921">
    <property type="entry name" value="PurM-like_N_sf"/>
</dbReference>
<dbReference type="InterPro" id="IPR010918">
    <property type="entry name" value="PurM-like_C_dom"/>
</dbReference>
<dbReference type="Proteomes" id="UP001206067">
    <property type="component" value="Unassembled WGS sequence"/>
</dbReference>
<comment type="caution">
    <text evidence="2">Lacks conserved residue(s) required for the propagation of feature annotation.</text>
</comment>
<feature type="binding site" evidence="2">
    <location>
        <position position="42"/>
    </location>
    <ligand>
        <name>Mg(2+)</name>
        <dbReference type="ChEBI" id="CHEBI:18420"/>
        <label>2</label>
    </ligand>
</feature>
<evidence type="ECO:0000259" key="4">
    <source>
        <dbReference type="Pfam" id="PF02769"/>
    </source>
</evidence>
<dbReference type="SUPFAM" id="SSF55326">
    <property type="entry name" value="PurM N-terminal domain-like"/>
    <property type="match status" value="1"/>
</dbReference>
<accession>A0ABT1XX86</accession>
<feature type="binding site" evidence="2">
    <location>
        <position position="140"/>
    </location>
    <ligand>
        <name>ATP</name>
        <dbReference type="ChEBI" id="CHEBI:30616"/>
    </ligand>
</feature>
<dbReference type="SUPFAM" id="SSF56042">
    <property type="entry name" value="PurM C-terminal domain-like"/>
    <property type="match status" value="1"/>
</dbReference>
<dbReference type="PANTHER" id="PTHR30270">
    <property type="entry name" value="THIAMINE-MONOPHOSPHATE KINASE"/>
    <property type="match status" value="1"/>
</dbReference>
<evidence type="ECO:0000259" key="3">
    <source>
        <dbReference type="Pfam" id="PF00586"/>
    </source>
</evidence>
<feature type="binding site" evidence="2">
    <location>
        <position position="40"/>
    </location>
    <ligand>
        <name>Mg(2+)</name>
        <dbReference type="ChEBI" id="CHEBI:18420"/>
        <label>4</label>
    </ligand>
</feature>
<feature type="binding site" evidence="2">
    <location>
        <position position="70"/>
    </location>
    <ligand>
        <name>Mg(2+)</name>
        <dbReference type="ChEBI" id="CHEBI:18420"/>
        <label>4</label>
    </ligand>
</feature>
<dbReference type="Pfam" id="PF02769">
    <property type="entry name" value="AIRS_C"/>
    <property type="match status" value="1"/>
</dbReference>
<keyword evidence="2" id="KW-0067">ATP-binding</keyword>
<organism evidence="5 6">
    <name type="scientific">Parerythrobacter lacustris</name>
    <dbReference type="NCBI Taxonomy" id="2969984"/>
    <lineage>
        <taxon>Bacteria</taxon>
        <taxon>Pseudomonadati</taxon>
        <taxon>Pseudomonadota</taxon>
        <taxon>Alphaproteobacteria</taxon>
        <taxon>Sphingomonadales</taxon>
        <taxon>Erythrobacteraceae</taxon>
        <taxon>Parerythrobacter</taxon>
    </lineage>
</organism>
<dbReference type="InterPro" id="IPR016188">
    <property type="entry name" value="PurM-like_N"/>
</dbReference>